<dbReference type="PANTHER" id="PTHR45947">
    <property type="entry name" value="SULFOQUINOVOSYL TRANSFERASE SQD2"/>
    <property type="match status" value="1"/>
</dbReference>
<feature type="domain" description="Glycosyl transferase family 1" evidence="1">
    <location>
        <begin position="201"/>
        <end position="359"/>
    </location>
</feature>
<dbReference type="Pfam" id="PF13439">
    <property type="entry name" value="Glyco_transf_4"/>
    <property type="match status" value="1"/>
</dbReference>
<comment type="caution">
    <text evidence="3">The sequence shown here is derived from an EMBL/GenBank/DDBJ whole genome shotgun (WGS) entry which is preliminary data.</text>
</comment>
<reference evidence="3 4" key="1">
    <citation type="submission" date="2018-06" db="EMBL/GenBank/DDBJ databases">
        <title>Genomic Encyclopedia of Archaeal and Bacterial Type Strains, Phase II (KMG-II): from individual species to whole genera.</title>
        <authorList>
            <person name="Goeker M."/>
        </authorList>
    </citation>
    <scope>NUCLEOTIDE SEQUENCE [LARGE SCALE GENOMIC DNA]</scope>
    <source>
        <strain evidence="3 4">ATCC BAA-1881</strain>
    </source>
</reference>
<dbReference type="InterPro" id="IPR001296">
    <property type="entry name" value="Glyco_trans_1"/>
</dbReference>
<evidence type="ECO:0000259" key="2">
    <source>
        <dbReference type="Pfam" id="PF13439"/>
    </source>
</evidence>
<dbReference type="SUPFAM" id="SSF53756">
    <property type="entry name" value="UDP-Glycosyltransferase/glycogen phosphorylase"/>
    <property type="match status" value="1"/>
</dbReference>
<dbReference type="Pfam" id="PF00534">
    <property type="entry name" value="Glycos_transf_1"/>
    <property type="match status" value="1"/>
</dbReference>
<dbReference type="OrthoDB" id="9772485at2"/>
<dbReference type="Proteomes" id="UP000248806">
    <property type="component" value="Unassembled WGS sequence"/>
</dbReference>
<feature type="domain" description="Glycosyltransferase subfamily 4-like N-terminal" evidence="2">
    <location>
        <begin position="14"/>
        <end position="188"/>
    </location>
</feature>
<dbReference type="AlphaFoldDB" id="A0A326UCV8"/>
<dbReference type="InterPro" id="IPR050194">
    <property type="entry name" value="Glycosyltransferase_grp1"/>
</dbReference>
<keyword evidence="3" id="KW-0808">Transferase</keyword>
<name>A0A326UCV8_THEHA</name>
<keyword evidence="4" id="KW-1185">Reference proteome</keyword>
<organism evidence="3 4">
    <name type="scientific">Thermosporothrix hazakensis</name>
    <dbReference type="NCBI Taxonomy" id="644383"/>
    <lineage>
        <taxon>Bacteria</taxon>
        <taxon>Bacillati</taxon>
        <taxon>Chloroflexota</taxon>
        <taxon>Ktedonobacteria</taxon>
        <taxon>Ktedonobacterales</taxon>
        <taxon>Thermosporotrichaceae</taxon>
        <taxon>Thermosporothrix</taxon>
    </lineage>
</organism>
<dbReference type="Gene3D" id="3.40.50.2000">
    <property type="entry name" value="Glycogen Phosphorylase B"/>
    <property type="match status" value="2"/>
</dbReference>
<dbReference type="EMBL" id="QKUF01000002">
    <property type="protein sequence ID" value="PZW34459.1"/>
    <property type="molecule type" value="Genomic_DNA"/>
</dbReference>
<dbReference type="InterPro" id="IPR028098">
    <property type="entry name" value="Glyco_trans_4-like_N"/>
</dbReference>
<protein>
    <submittedName>
        <fullName evidence="3">Glycosyltransferase involved in cell wall biosynthesis</fullName>
    </submittedName>
</protein>
<proteinExistence type="predicted"/>
<dbReference type="GO" id="GO:0016757">
    <property type="term" value="F:glycosyltransferase activity"/>
    <property type="evidence" value="ECO:0007669"/>
    <property type="project" value="InterPro"/>
</dbReference>
<evidence type="ECO:0000313" key="4">
    <source>
        <dbReference type="Proteomes" id="UP000248806"/>
    </source>
</evidence>
<sequence length="423" mass="47728">MRILLVTDQYPPMVGGVPATTHKLAVDLVRRGHHVCVIAPGYCVRDAYRVEDGVHVYRFASFEWPTYKDQRIVFTPFRRFYKIIKEMNPDVVHVHSPVVLGNIAQLLAHPLGLPVIATNHFLPINMSRSLATHPLFGKPFSKIVYSYLVFFYNFCDYVTAPTRTALNLLYDHGLRIPATPISNGIDMQKFGPGQRDPQLLQRLGLPADRPIALHVNRLFHEKKVDVLVDAIAKLKTNAHVAIVGTGPAEAELREQAARLNLGDKVSFLGFVSDEDLLPLRRSADLFVIPSEADLQSISTLEAMACGLPVIAANSYALAELVDHGTNGFLFAPGNSTELAQHMDTLLSNPSLCVEMGQRSLQKVQVHDRERVLETWENLYRRLSIEFQEAKADRQQMRLARQEFWLSLFRGKSALERKMQEQEK</sequence>
<gene>
    <name evidence="3" type="ORF">EI42_01296</name>
</gene>
<dbReference type="PANTHER" id="PTHR45947:SF3">
    <property type="entry name" value="SULFOQUINOVOSYL TRANSFERASE SQD2"/>
    <property type="match status" value="1"/>
</dbReference>
<evidence type="ECO:0000313" key="3">
    <source>
        <dbReference type="EMBL" id="PZW34459.1"/>
    </source>
</evidence>
<dbReference type="RefSeq" id="WP_111320023.1">
    <property type="nucleotide sequence ID" value="NZ_BIFX01000001.1"/>
</dbReference>
<evidence type="ECO:0000259" key="1">
    <source>
        <dbReference type="Pfam" id="PF00534"/>
    </source>
</evidence>
<accession>A0A326UCV8</accession>